<keyword evidence="4" id="KW-0804">Transcription</keyword>
<comment type="caution">
    <text evidence="7">The sequence shown here is derived from an EMBL/GenBank/DDBJ whole genome shotgun (WGS) entry which is preliminary data.</text>
</comment>
<keyword evidence="3" id="KW-0731">Sigma factor</keyword>
<dbReference type="InterPro" id="IPR039425">
    <property type="entry name" value="RNA_pol_sigma-70-like"/>
</dbReference>
<dbReference type="Gene3D" id="1.10.10.10">
    <property type="entry name" value="Winged helix-like DNA-binding domain superfamily/Winged helix DNA-binding domain"/>
    <property type="match status" value="1"/>
</dbReference>
<dbReference type="InterPro" id="IPR014284">
    <property type="entry name" value="RNA_pol_sigma-70_dom"/>
</dbReference>
<dbReference type="InterPro" id="IPR013249">
    <property type="entry name" value="RNA_pol_sigma70_r4_t2"/>
</dbReference>
<dbReference type="STRING" id="927665.HMPREF1535_02035"/>
<comment type="similarity">
    <text evidence="1">Belongs to the sigma-70 factor family. ECF subfamily.</text>
</comment>
<evidence type="ECO:0000313" key="7">
    <source>
        <dbReference type="EMBL" id="KKB56062.1"/>
    </source>
</evidence>
<dbReference type="PANTHER" id="PTHR43133:SF46">
    <property type="entry name" value="RNA POLYMERASE SIGMA-70 FACTOR ECF SUBFAMILY"/>
    <property type="match status" value="1"/>
</dbReference>
<dbReference type="GO" id="GO:0003677">
    <property type="term" value="F:DNA binding"/>
    <property type="evidence" value="ECO:0007669"/>
    <property type="project" value="InterPro"/>
</dbReference>
<dbReference type="HOGENOM" id="CLU_047691_4_0_10"/>
<name>A0A0F5JF37_9BACT</name>
<dbReference type="InterPro" id="IPR013324">
    <property type="entry name" value="RNA_pol_sigma_r3/r4-like"/>
</dbReference>
<dbReference type="InterPro" id="IPR013325">
    <property type="entry name" value="RNA_pol_sigma_r2"/>
</dbReference>
<keyword evidence="2" id="KW-0805">Transcription regulation</keyword>
<dbReference type="Proteomes" id="UP000033047">
    <property type="component" value="Unassembled WGS sequence"/>
</dbReference>
<dbReference type="CDD" id="cd06171">
    <property type="entry name" value="Sigma70_r4"/>
    <property type="match status" value="1"/>
</dbReference>
<dbReference type="GO" id="GO:0006352">
    <property type="term" value="P:DNA-templated transcription initiation"/>
    <property type="evidence" value="ECO:0007669"/>
    <property type="project" value="InterPro"/>
</dbReference>
<accession>A0A0F5JF37</accession>
<evidence type="ECO:0000256" key="2">
    <source>
        <dbReference type="ARBA" id="ARBA00023015"/>
    </source>
</evidence>
<dbReference type="NCBIfam" id="TIGR02985">
    <property type="entry name" value="Sig70_bacteroi1"/>
    <property type="match status" value="1"/>
</dbReference>
<evidence type="ECO:0000256" key="3">
    <source>
        <dbReference type="ARBA" id="ARBA00023082"/>
    </source>
</evidence>
<feature type="domain" description="RNA polymerase sigma-70 region 2" evidence="5">
    <location>
        <begin position="14"/>
        <end position="78"/>
    </location>
</feature>
<dbReference type="RefSeq" id="WP_046146011.1">
    <property type="nucleotide sequence ID" value="NZ_KQ033912.1"/>
</dbReference>
<dbReference type="GO" id="GO:0016987">
    <property type="term" value="F:sigma factor activity"/>
    <property type="evidence" value="ECO:0007669"/>
    <property type="project" value="UniProtKB-KW"/>
</dbReference>
<dbReference type="NCBIfam" id="TIGR02937">
    <property type="entry name" value="sigma70-ECF"/>
    <property type="match status" value="1"/>
</dbReference>
<dbReference type="Pfam" id="PF08281">
    <property type="entry name" value="Sigma70_r4_2"/>
    <property type="match status" value="1"/>
</dbReference>
<evidence type="ECO:0000313" key="8">
    <source>
        <dbReference type="Proteomes" id="UP000033047"/>
    </source>
</evidence>
<gene>
    <name evidence="7" type="ORF">HMPREF1535_02035</name>
</gene>
<dbReference type="Pfam" id="PF04542">
    <property type="entry name" value="Sigma70_r2"/>
    <property type="match status" value="1"/>
</dbReference>
<sequence>MEVKDQTTNCYQRIYMEYAPMLLRFAGKFVSGFFAEDIVHDVFLKLWDKQVFLLPDDDLKRILFVAVRNACIDHLRRSNMEQEILDRRAVQLKLEELDYFESSDELFMRKDLLELLMKKVTELPERSQEIFRLSYLKGMKAAEIAEQLGLSVRTVENQLYRSLLYLRKHCSHLFFYLFTLI</sequence>
<dbReference type="InterPro" id="IPR036388">
    <property type="entry name" value="WH-like_DNA-bd_sf"/>
</dbReference>
<dbReference type="EMBL" id="AQHV01000011">
    <property type="protein sequence ID" value="KKB56062.1"/>
    <property type="molecule type" value="Genomic_DNA"/>
</dbReference>
<dbReference type="InterPro" id="IPR007627">
    <property type="entry name" value="RNA_pol_sigma70_r2"/>
</dbReference>
<dbReference type="SUPFAM" id="SSF88659">
    <property type="entry name" value="Sigma3 and sigma4 domains of RNA polymerase sigma factors"/>
    <property type="match status" value="1"/>
</dbReference>
<dbReference type="PANTHER" id="PTHR43133">
    <property type="entry name" value="RNA POLYMERASE ECF-TYPE SIGMA FACTO"/>
    <property type="match status" value="1"/>
</dbReference>
<protein>
    <submittedName>
        <fullName evidence="7">RNA polymerase sigma-70 factor</fullName>
    </submittedName>
</protein>
<dbReference type="AlphaFoldDB" id="A0A0F5JF37"/>
<evidence type="ECO:0000259" key="5">
    <source>
        <dbReference type="Pfam" id="PF04542"/>
    </source>
</evidence>
<reference evidence="7 8" key="1">
    <citation type="submission" date="2013-04" db="EMBL/GenBank/DDBJ databases">
        <title>The Genome Sequence of Parabacteroides goldsteinii DSM 19448.</title>
        <authorList>
            <consortium name="The Broad Institute Genomics Platform"/>
            <person name="Earl A."/>
            <person name="Ward D."/>
            <person name="Feldgarden M."/>
            <person name="Gevers D."/>
            <person name="Martens E."/>
            <person name="Sakamoto M."/>
            <person name="Benno Y."/>
            <person name="Song Y."/>
            <person name="Liu C."/>
            <person name="Lee J."/>
            <person name="Bolanos M."/>
            <person name="Vaisanen M.L."/>
            <person name="Finegold S.M."/>
            <person name="Walker B."/>
            <person name="Young S."/>
            <person name="Zeng Q."/>
            <person name="Gargeya S."/>
            <person name="Fitzgerald M."/>
            <person name="Haas B."/>
            <person name="Abouelleil A."/>
            <person name="Allen A.W."/>
            <person name="Alvarado L."/>
            <person name="Arachchi H.M."/>
            <person name="Berlin A.M."/>
            <person name="Chapman S.B."/>
            <person name="Gainer-Dewar J."/>
            <person name="Goldberg J."/>
            <person name="Griggs A."/>
            <person name="Gujja S."/>
            <person name="Hansen M."/>
            <person name="Howarth C."/>
            <person name="Imamovic A."/>
            <person name="Ireland A."/>
            <person name="Larimer J."/>
            <person name="McCowan C."/>
            <person name="Murphy C."/>
            <person name="Pearson M."/>
            <person name="Poon T.W."/>
            <person name="Priest M."/>
            <person name="Roberts A."/>
            <person name="Saif S."/>
            <person name="Shea T."/>
            <person name="Sisk P."/>
            <person name="Sykes S."/>
            <person name="Wortman J."/>
            <person name="Nusbaum C."/>
            <person name="Birren B."/>
        </authorList>
    </citation>
    <scope>NUCLEOTIDE SEQUENCE [LARGE SCALE GENOMIC DNA]</scope>
    <source>
        <strain evidence="7 8">DSM 19448</strain>
    </source>
</reference>
<evidence type="ECO:0000256" key="4">
    <source>
        <dbReference type="ARBA" id="ARBA00023163"/>
    </source>
</evidence>
<dbReference type="InterPro" id="IPR014327">
    <property type="entry name" value="RNA_pol_sigma70_bacteroid"/>
</dbReference>
<feature type="domain" description="RNA polymerase sigma factor 70 region 4 type 2" evidence="6">
    <location>
        <begin position="114"/>
        <end position="163"/>
    </location>
</feature>
<organism evidence="7 8">
    <name type="scientific">Parabacteroides goldsteinii DSM 19448 = WAL 12034</name>
    <dbReference type="NCBI Taxonomy" id="927665"/>
    <lineage>
        <taxon>Bacteria</taxon>
        <taxon>Pseudomonadati</taxon>
        <taxon>Bacteroidota</taxon>
        <taxon>Bacteroidia</taxon>
        <taxon>Bacteroidales</taxon>
        <taxon>Tannerellaceae</taxon>
        <taxon>Parabacteroides</taxon>
    </lineage>
</organism>
<evidence type="ECO:0000259" key="6">
    <source>
        <dbReference type="Pfam" id="PF08281"/>
    </source>
</evidence>
<dbReference type="Gene3D" id="1.10.1740.10">
    <property type="match status" value="1"/>
</dbReference>
<evidence type="ECO:0000256" key="1">
    <source>
        <dbReference type="ARBA" id="ARBA00010641"/>
    </source>
</evidence>
<dbReference type="PATRIC" id="fig|927665.4.peg.2088"/>
<proteinExistence type="inferred from homology"/>
<dbReference type="SUPFAM" id="SSF88946">
    <property type="entry name" value="Sigma2 domain of RNA polymerase sigma factors"/>
    <property type="match status" value="1"/>
</dbReference>